<gene>
    <name evidence="2" type="ORF">SAMN04488556_3303</name>
</gene>
<dbReference type="InterPro" id="IPR052513">
    <property type="entry name" value="Thioester_dehydratase-like"/>
</dbReference>
<feature type="domain" description="ChsH2 C-terminal OB-fold" evidence="1">
    <location>
        <begin position="48"/>
        <end position="98"/>
    </location>
</feature>
<dbReference type="SUPFAM" id="SSF50249">
    <property type="entry name" value="Nucleic acid-binding proteins"/>
    <property type="match status" value="1"/>
</dbReference>
<dbReference type="AlphaFoldDB" id="A0A1I6TQ25"/>
<dbReference type="EMBL" id="FOZS01000003">
    <property type="protein sequence ID" value="SFS91280.1"/>
    <property type="molecule type" value="Genomic_DNA"/>
</dbReference>
<organism evidence="2 3">
    <name type="scientific">Halostagnicola kamekurae</name>
    <dbReference type="NCBI Taxonomy" id="619731"/>
    <lineage>
        <taxon>Archaea</taxon>
        <taxon>Methanobacteriati</taxon>
        <taxon>Methanobacteriota</taxon>
        <taxon>Stenosarchaea group</taxon>
        <taxon>Halobacteria</taxon>
        <taxon>Halobacteriales</taxon>
        <taxon>Natrialbaceae</taxon>
        <taxon>Halostagnicola</taxon>
    </lineage>
</organism>
<evidence type="ECO:0000313" key="2">
    <source>
        <dbReference type="EMBL" id="SFS91280.1"/>
    </source>
</evidence>
<proteinExistence type="predicted"/>
<name>A0A1I6TQ25_9EURY</name>
<evidence type="ECO:0000259" key="1">
    <source>
        <dbReference type="Pfam" id="PF01796"/>
    </source>
</evidence>
<accession>A0A1I6TQ25</accession>
<dbReference type="InterPro" id="IPR012340">
    <property type="entry name" value="NA-bd_OB-fold"/>
</dbReference>
<reference evidence="3" key="1">
    <citation type="submission" date="2016-10" db="EMBL/GenBank/DDBJ databases">
        <authorList>
            <person name="Varghese N."/>
            <person name="Submissions S."/>
        </authorList>
    </citation>
    <scope>NUCLEOTIDE SEQUENCE [LARGE SCALE GENOMIC DNA]</scope>
    <source>
        <strain evidence="3">DSM 22427</strain>
    </source>
</reference>
<keyword evidence="3" id="KW-1185">Reference proteome</keyword>
<protein>
    <recommendedName>
        <fullName evidence="1">ChsH2 C-terminal OB-fold domain-containing protein</fullName>
    </recommendedName>
</protein>
<dbReference type="PANTHER" id="PTHR34075:SF5">
    <property type="entry name" value="BLR3430 PROTEIN"/>
    <property type="match status" value="1"/>
</dbReference>
<dbReference type="Pfam" id="PF01796">
    <property type="entry name" value="OB_ChsH2_C"/>
    <property type="match status" value="1"/>
</dbReference>
<dbReference type="RefSeq" id="WP_092906094.1">
    <property type="nucleotide sequence ID" value="NZ_FOZS01000003.1"/>
</dbReference>
<dbReference type="PANTHER" id="PTHR34075">
    <property type="entry name" value="BLR3430 PROTEIN"/>
    <property type="match status" value="1"/>
</dbReference>
<sequence>MTETKSPLADGENIDRAFKCTACSNHWYYTRARCAECGSTSFETYSLGTGRVVATTTVHATPPGVRAPNRLGLIQFDDDIRLVAQVDGPEISAGDSVEFGDITTLRSGDSPSAGPRVRLE</sequence>
<evidence type="ECO:0000313" key="3">
    <source>
        <dbReference type="Proteomes" id="UP000199199"/>
    </source>
</evidence>
<dbReference type="InterPro" id="IPR002878">
    <property type="entry name" value="ChsH2_C"/>
</dbReference>
<dbReference type="Proteomes" id="UP000199199">
    <property type="component" value="Unassembled WGS sequence"/>
</dbReference>
<dbReference type="OrthoDB" id="9573at2157"/>